<evidence type="ECO:0000256" key="1">
    <source>
        <dbReference type="SAM" id="MobiDB-lite"/>
    </source>
</evidence>
<proteinExistence type="predicted"/>
<name>A0A4Y2LV77_ARAVE</name>
<comment type="caution">
    <text evidence="2">The sequence shown here is derived from an EMBL/GenBank/DDBJ whole genome shotgun (WGS) entry which is preliminary data.</text>
</comment>
<dbReference type="Proteomes" id="UP000499080">
    <property type="component" value="Unassembled WGS sequence"/>
</dbReference>
<evidence type="ECO:0000313" key="3">
    <source>
        <dbReference type="Proteomes" id="UP000499080"/>
    </source>
</evidence>
<feature type="compositionally biased region" description="Polar residues" evidence="1">
    <location>
        <begin position="1"/>
        <end position="19"/>
    </location>
</feature>
<feature type="region of interest" description="Disordered" evidence="1">
    <location>
        <begin position="1"/>
        <end position="31"/>
    </location>
</feature>
<protein>
    <submittedName>
        <fullName evidence="2">Uncharacterized protein</fullName>
    </submittedName>
</protein>
<accession>A0A4Y2LV77</accession>
<organism evidence="2 3">
    <name type="scientific">Araneus ventricosus</name>
    <name type="common">Orbweaver spider</name>
    <name type="synonym">Epeira ventricosa</name>
    <dbReference type="NCBI Taxonomy" id="182803"/>
    <lineage>
        <taxon>Eukaryota</taxon>
        <taxon>Metazoa</taxon>
        <taxon>Ecdysozoa</taxon>
        <taxon>Arthropoda</taxon>
        <taxon>Chelicerata</taxon>
        <taxon>Arachnida</taxon>
        <taxon>Araneae</taxon>
        <taxon>Araneomorphae</taxon>
        <taxon>Entelegynae</taxon>
        <taxon>Araneoidea</taxon>
        <taxon>Araneidae</taxon>
        <taxon>Araneus</taxon>
    </lineage>
</organism>
<reference evidence="2 3" key="1">
    <citation type="journal article" date="2019" name="Sci. Rep.">
        <title>Orb-weaving spider Araneus ventricosus genome elucidates the spidroin gene catalogue.</title>
        <authorList>
            <person name="Kono N."/>
            <person name="Nakamura H."/>
            <person name="Ohtoshi R."/>
            <person name="Moran D.A.P."/>
            <person name="Shinohara A."/>
            <person name="Yoshida Y."/>
            <person name="Fujiwara M."/>
            <person name="Mori M."/>
            <person name="Tomita M."/>
            <person name="Arakawa K."/>
        </authorList>
    </citation>
    <scope>NUCLEOTIDE SEQUENCE [LARGE SCALE GENOMIC DNA]</scope>
</reference>
<dbReference type="EMBL" id="BGPR01006252">
    <property type="protein sequence ID" value="GBN17416.1"/>
    <property type="molecule type" value="Genomic_DNA"/>
</dbReference>
<keyword evidence="3" id="KW-1185">Reference proteome</keyword>
<sequence>MNSQSDFIPTREISQSTPPKESPIGNRTRNKMALKGVSLVDVVFKQKADPKQTPTNEEFLKQTLDNLKRLQASEPDKLSLKKARLQRTASRQLRKSRNRIKRLVIAPVEGSPVPAGPLVSCAATGSMQCSDVKPLVSFPASSVIPTIVVQSSSLVKLPVEVAMRSKAARPSPTPAPPPGVHARLPPVCLKPAVATLDTARMPPPSASVHLKPDVKKTDSVQPASNITDLMQKPAVLVKKSTESMTKKTHWFDAIVVRNQDSPCSCPQELFDFCDQRCSSRQQRRFC</sequence>
<evidence type="ECO:0000313" key="2">
    <source>
        <dbReference type="EMBL" id="GBN17416.1"/>
    </source>
</evidence>
<dbReference type="AlphaFoldDB" id="A0A4Y2LV77"/>
<gene>
    <name evidence="2" type="ORF">AVEN_61832_1</name>
</gene>